<evidence type="ECO:0000313" key="1">
    <source>
        <dbReference type="EMBL" id="JAH98546.1"/>
    </source>
</evidence>
<dbReference type="EMBL" id="GBXM01010031">
    <property type="protein sequence ID" value="JAH98546.1"/>
    <property type="molecule type" value="Transcribed_RNA"/>
</dbReference>
<accession>A0A0E9X7V4</accession>
<sequence length="10" mass="1138">MQPTCQRGFA</sequence>
<proteinExistence type="predicted"/>
<reference evidence="1" key="2">
    <citation type="journal article" date="2015" name="Fish Shellfish Immunol.">
        <title>Early steps in the European eel (Anguilla anguilla)-Vibrio vulnificus interaction in the gills: Role of the RtxA13 toxin.</title>
        <authorList>
            <person name="Callol A."/>
            <person name="Pajuelo D."/>
            <person name="Ebbesson L."/>
            <person name="Teles M."/>
            <person name="MacKenzie S."/>
            <person name="Amaro C."/>
        </authorList>
    </citation>
    <scope>NUCLEOTIDE SEQUENCE</scope>
</reference>
<protein>
    <submittedName>
        <fullName evidence="1">Uncharacterized protein</fullName>
    </submittedName>
</protein>
<name>A0A0E9X7V4_ANGAN</name>
<organism evidence="1">
    <name type="scientific">Anguilla anguilla</name>
    <name type="common">European freshwater eel</name>
    <name type="synonym">Muraena anguilla</name>
    <dbReference type="NCBI Taxonomy" id="7936"/>
    <lineage>
        <taxon>Eukaryota</taxon>
        <taxon>Metazoa</taxon>
        <taxon>Chordata</taxon>
        <taxon>Craniata</taxon>
        <taxon>Vertebrata</taxon>
        <taxon>Euteleostomi</taxon>
        <taxon>Actinopterygii</taxon>
        <taxon>Neopterygii</taxon>
        <taxon>Teleostei</taxon>
        <taxon>Anguilliformes</taxon>
        <taxon>Anguillidae</taxon>
        <taxon>Anguilla</taxon>
    </lineage>
</organism>
<reference evidence="1" key="1">
    <citation type="submission" date="2014-11" db="EMBL/GenBank/DDBJ databases">
        <authorList>
            <person name="Amaro Gonzalez C."/>
        </authorList>
    </citation>
    <scope>NUCLEOTIDE SEQUENCE</scope>
</reference>